<evidence type="ECO:0000313" key="2">
    <source>
        <dbReference type="EMBL" id="EPX74438.1"/>
    </source>
</evidence>
<dbReference type="GO" id="GO:0016226">
    <property type="term" value="P:iron-sulfur cluster assembly"/>
    <property type="evidence" value="ECO:0007669"/>
    <property type="project" value="TreeGrafter"/>
</dbReference>
<protein>
    <submittedName>
        <fullName evidence="2">BolA domain UV induced protein Uvi31</fullName>
    </submittedName>
</protein>
<dbReference type="AlphaFoldDB" id="S9Q449"/>
<name>S9Q449_SCHOY</name>
<dbReference type="Pfam" id="PF01722">
    <property type="entry name" value="BolA"/>
    <property type="match status" value="1"/>
</dbReference>
<keyword evidence="3" id="KW-1185">Reference proteome</keyword>
<dbReference type="VEuPathDB" id="FungiDB:SOCG_03647"/>
<dbReference type="Gene3D" id="3.30.300.90">
    <property type="entry name" value="BolA-like"/>
    <property type="match status" value="1"/>
</dbReference>
<dbReference type="Proteomes" id="UP000016088">
    <property type="component" value="Unassembled WGS sequence"/>
</dbReference>
<dbReference type="InterPro" id="IPR002634">
    <property type="entry name" value="BolA"/>
</dbReference>
<dbReference type="SUPFAM" id="SSF82657">
    <property type="entry name" value="BolA-like"/>
    <property type="match status" value="1"/>
</dbReference>
<dbReference type="PANTHER" id="PTHR46230:SF7">
    <property type="entry name" value="BOLA-LIKE PROTEIN 1"/>
    <property type="match status" value="1"/>
</dbReference>
<comment type="similarity">
    <text evidence="1">Belongs to the BolA/IbaG family.</text>
</comment>
<dbReference type="OMA" id="FNDSYKH"/>
<dbReference type="HOGENOM" id="CLU_109462_2_1_1"/>
<dbReference type="EMBL" id="KE503206">
    <property type="protein sequence ID" value="EPX74438.1"/>
    <property type="molecule type" value="Genomic_DNA"/>
</dbReference>
<reference evidence="2 3" key="1">
    <citation type="journal article" date="2011" name="Science">
        <title>Comparative functional genomics of the fission yeasts.</title>
        <authorList>
            <person name="Rhind N."/>
            <person name="Chen Z."/>
            <person name="Yassour M."/>
            <person name="Thompson D.A."/>
            <person name="Haas B.J."/>
            <person name="Habib N."/>
            <person name="Wapinski I."/>
            <person name="Roy S."/>
            <person name="Lin M.F."/>
            <person name="Heiman D.I."/>
            <person name="Young S.K."/>
            <person name="Furuya K."/>
            <person name="Guo Y."/>
            <person name="Pidoux A."/>
            <person name="Chen H.M."/>
            <person name="Robbertse B."/>
            <person name="Goldberg J.M."/>
            <person name="Aoki K."/>
            <person name="Bayne E.H."/>
            <person name="Berlin A.M."/>
            <person name="Desjardins C.A."/>
            <person name="Dobbs E."/>
            <person name="Dukaj L."/>
            <person name="Fan L."/>
            <person name="FitzGerald M.G."/>
            <person name="French C."/>
            <person name="Gujja S."/>
            <person name="Hansen K."/>
            <person name="Keifenheim D."/>
            <person name="Levin J.Z."/>
            <person name="Mosher R.A."/>
            <person name="Mueller C.A."/>
            <person name="Pfiffner J."/>
            <person name="Priest M."/>
            <person name="Russ C."/>
            <person name="Smialowska A."/>
            <person name="Swoboda P."/>
            <person name="Sykes S.M."/>
            <person name="Vaughn M."/>
            <person name="Vengrova S."/>
            <person name="Yoder R."/>
            <person name="Zeng Q."/>
            <person name="Allshire R."/>
            <person name="Baulcombe D."/>
            <person name="Birren B.W."/>
            <person name="Brown W."/>
            <person name="Ekwall K."/>
            <person name="Kellis M."/>
            <person name="Leatherwood J."/>
            <person name="Levin H."/>
            <person name="Margalit H."/>
            <person name="Martienssen R."/>
            <person name="Nieduszynski C.A."/>
            <person name="Spatafora J.W."/>
            <person name="Friedman N."/>
            <person name="Dalgaard J.Z."/>
            <person name="Baumann P."/>
            <person name="Niki H."/>
            <person name="Regev A."/>
            <person name="Nusbaum C."/>
        </authorList>
    </citation>
    <scope>NUCLEOTIDE SEQUENCE [LARGE SCALE GENOMIC DNA]</scope>
    <source>
        <strain evidence="3">yFS286</strain>
    </source>
</reference>
<proteinExistence type="inferred from homology"/>
<accession>S9Q449</accession>
<evidence type="ECO:0000256" key="1">
    <source>
        <dbReference type="RuleBase" id="RU003860"/>
    </source>
</evidence>
<organism evidence="2 3">
    <name type="scientific">Schizosaccharomyces octosporus (strain yFS286)</name>
    <name type="common">Fission yeast</name>
    <name type="synonym">Octosporomyces octosporus</name>
    <dbReference type="NCBI Taxonomy" id="483514"/>
    <lineage>
        <taxon>Eukaryota</taxon>
        <taxon>Fungi</taxon>
        <taxon>Dikarya</taxon>
        <taxon>Ascomycota</taxon>
        <taxon>Taphrinomycotina</taxon>
        <taxon>Schizosaccharomycetes</taxon>
        <taxon>Schizosaccharomycetales</taxon>
        <taxon>Schizosaccharomycetaceae</taxon>
        <taxon>Schizosaccharomyces</taxon>
    </lineage>
</organism>
<dbReference type="RefSeq" id="XP_013017589.1">
    <property type="nucleotide sequence ID" value="XM_013162135.1"/>
</dbReference>
<dbReference type="OrthoDB" id="411584at2759"/>
<gene>
    <name evidence="2" type="ORF">SOCG_03647</name>
</gene>
<dbReference type="InterPro" id="IPR036065">
    <property type="entry name" value="BolA-like_sf"/>
</dbReference>
<sequence length="104" mass="12108">MIKRFLHSMSRHDRILSTLSKKLEANKIELYNDSDKHAHHAAMKSLEDKNETHFRLNIISPKFSGLTRVARHRLVYSSLKDEFENGLHALQITSAKTPQEIEKQ</sequence>
<dbReference type="GeneID" id="25032619"/>
<evidence type="ECO:0000313" key="3">
    <source>
        <dbReference type="Proteomes" id="UP000016088"/>
    </source>
</evidence>
<dbReference type="PIRSF" id="PIRSF003113">
    <property type="entry name" value="BolA"/>
    <property type="match status" value="1"/>
</dbReference>
<dbReference type="eggNOG" id="KOG2313">
    <property type="taxonomic scope" value="Eukaryota"/>
</dbReference>
<dbReference type="PANTHER" id="PTHR46230">
    <property type="match status" value="1"/>
</dbReference>